<dbReference type="EMBL" id="BQNB010017252">
    <property type="protein sequence ID" value="GJT61027.1"/>
    <property type="molecule type" value="Genomic_DNA"/>
</dbReference>
<gene>
    <name evidence="1" type="ORF">Tco_1004560</name>
</gene>
<organism evidence="1 2">
    <name type="scientific">Tanacetum coccineum</name>
    <dbReference type="NCBI Taxonomy" id="301880"/>
    <lineage>
        <taxon>Eukaryota</taxon>
        <taxon>Viridiplantae</taxon>
        <taxon>Streptophyta</taxon>
        <taxon>Embryophyta</taxon>
        <taxon>Tracheophyta</taxon>
        <taxon>Spermatophyta</taxon>
        <taxon>Magnoliopsida</taxon>
        <taxon>eudicotyledons</taxon>
        <taxon>Gunneridae</taxon>
        <taxon>Pentapetalae</taxon>
        <taxon>asterids</taxon>
        <taxon>campanulids</taxon>
        <taxon>Asterales</taxon>
        <taxon>Asteraceae</taxon>
        <taxon>Asteroideae</taxon>
        <taxon>Anthemideae</taxon>
        <taxon>Anthemidinae</taxon>
        <taxon>Tanacetum</taxon>
    </lineage>
</organism>
<evidence type="ECO:0008006" key="3">
    <source>
        <dbReference type="Google" id="ProtNLM"/>
    </source>
</evidence>
<proteinExistence type="predicted"/>
<sequence length="187" mass="21387">MDVKPLWAADRVVAPTPGPAITIPKTANEFAINGETKTWLDQLNEGSIESWDEHHRSFQYPIRIAENMLVEVGKSTFLMDFVILEMEEDIGMERMTFSIDSAMKHSYSNDDTCFIIDVVDEILEEDFDALLDEGSKILYSIEGTLLEDKIFAEFDEFMAMTIEKTLNLIPIKKKYPLKKSPLILTIK</sequence>
<reference evidence="1" key="1">
    <citation type="journal article" date="2022" name="Int. J. Mol. Sci.">
        <title>Draft Genome of Tanacetum Coccineum: Genomic Comparison of Closely Related Tanacetum-Family Plants.</title>
        <authorList>
            <person name="Yamashiro T."/>
            <person name="Shiraishi A."/>
            <person name="Nakayama K."/>
            <person name="Satake H."/>
        </authorList>
    </citation>
    <scope>NUCLEOTIDE SEQUENCE</scope>
</reference>
<evidence type="ECO:0000313" key="2">
    <source>
        <dbReference type="Proteomes" id="UP001151760"/>
    </source>
</evidence>
<reference evidence="1" key="2">
    <citation type="submission" date="2022-01" db="EMBL/GenBank/DDBJ databases">
        <authorList>
            <person name="Yamashiro T."/>
            <person name="Shiraishi A."/>
            <person name="Satake H."/>
            <person name="Nakayama K."/>
        </authorList>
    </citation>
    <scope>NUCLEOTIDE SEQUENCE</scope>
</reference>
<name>A0ABQ5FEQ5_9ASTR</name>
<evidence type="ECO:0000313" key="1">
    <source>
        <dbReference type="EMBL" id="GJT61027.1"/>
    </source>
</evidence>
<comment type="caution">
    <text evidence="1">The sequence shown here is derived from an EMBL/GenBank/DDBJ whole genome shotgun (WGS) entry which is preliminary data.</text>
</comment>
<keyword evidence="2" id="KW-1185">Reference proteome</keyword>
<protein>
    <recommendedName>
        <fullName evidence="3">Reverse transcriptase domain-containing protein</fullName>
    </recommendedName>
</protein>
<dbReference type="Proteomes" id="UP001151760">
    <property type="component" value="Unassembled WGS sequence"/>
</dbReference>
<accession>A0ABQ5FEQ5</accession>